<accession>A0ABU3K8Y5</accession>
<comment type="similarity">
    <text evidence="1">Belongs to the myoviridae tail sheath protein family.</text>
</comment>
<dbReference type="InterPro" id="IPR052042">
    <property type="entry name" value="Tail_sheath_structural"/>
</dbReference>
<sequence>MPPKFSHPGVYIEEVPSGLRPIAGVATSLTAIIGTFPQGPINVAKRIRSWAEFTRVYGGHRNPTLTACCVQQFYDNGGAELLIIRIGSGTLRSMRPVLKGLAVLEQEGDVKILCIPQTHELADRDAARVFRAAVRLTEQLDAMYLLDPPQKQAKRSTASSLQQWIARQRTIRHPNVAIYSPRVRVHPNAKASQNKLIPASGTMAGVLTRTDRLRGVWKAPAGMQAQLKKVEGLERQFTDQELGMLTPWGINSFRTLSANRIVSWGARTTAQQPEWQYVPIRRLALFLKASIHRGTQWVVFEPNDEPLWAKVRNTIEQFMMQQFQNGALAGTKPSQAFFVKCGRDTITTRDQQTGIIKIMVGFAPLKPAEFVILNFQHRLLT</sequence>
<proteinExistence type="inferred from homology"/>
<evidence type="ECO:0000259" key="2">
    <source>
        <dbReference type="Pfam" id="PF17482"/>
    </source>
</evidence>
<evidence type="ECO:0000313" key="3">
    <source>
        <dbReference type="EMBL" id="MDT7042856.1"/>
    </source>
</evidence>
<dbReference type="EMBL" id="JAQOUE010000001">
    <property type="protein sequence ID" value="MDT7042856.1"/>
    <property type="molecule type" value="Genomic_DNA"/>
</dbReference>
<dbReference type="InterPro" id="IPR020287">
    <property type="entry name" value="Tail_sheath_C"/>
</dbReference>
<keyword evidence="4" id="KW-1185">Reference proteome</keyword>
<evidence type="ECO:0000313" key="4">
    <source>
        <dbReference type="Proteomes" id="UP001250932"/>
    </source>
</evidence>
<dbReference type="RefSeq" id="WP_313833318.1">
    <property type="nucleotide sequence ID" value="NZ_JAQOUE010000001.1"/>
</dbReference>
<organism evidence="3 4">
    <name type="scientific">Candidatus Nitronereus thalassa</name>
    <dbReference type="NCBI Taxonomy" id="3020898"/>
    <lineage>
        <taxon>Bacteria</taxon>
        <taxon>Pseudomonadati</taxon>
        <taxon>Nitrospirota</taxon>
        <taxon>Nitrospiria</taxon>
        <taxon>Nitrospirales</taxon>
        <taxon>Nitrospiraceae</taxon>
        <taxon>Candidatus Nitronereus</taxon>
    </lineage>
</organism>
<dbReference type="Pfam" id="PF17482">
    <property type="entry name" value="Phage_sheath_1C"/>
    <property type="match status" value="1"/>
</dbReference>
<reference evidence="3 4" key="1">
    <citation type="journal article" date="2023" name="ISME J.">
        <title>Cultivation and genomic characterization of novel and ubiquitous marine nitrite-oxidizing bacteria from the Nitrospirales.</title>
        <authorList>
            <person name="Mueller A.J."/>
            <person name="Daebeler A."/>
            <person name="Herbold C.W."/>
            <person name="Kirkegaard R.H."/>
            <person name="Daims H."/>
        </authorList>
    </citation>
    <scope>NUCLEOTIDE SEQUENCE [LARGE SCALE GENOMIC DNA]</scope>
    <source>
        <strain evidence="3 4">EB</strain>
    </source>
</reference>
<dbReference type="Gene3D" id="3.40.50.11780">
    <property type="match status" value="1"/>
</dbReference>
<protein>
    <submittedName>
        <fullName evidence="3">Phage tail sheath subtilisin-like domain-containing protein</fullName>
    </submittedName>
</protein>
<evidence type="ECO:0000256" key="1">
    <source>
        <dbReference type="ARBA" id="ARBA00008005"/>
    </source>
</evidence>
<dbReference type="PANTHER" id="PTHR35861:SF1">
    <property type="entry name" value="PHAGE TAIL SHEATH PROTEIN"/>
    <property type="match status" value="1"/>
</dbReference>
<dbReference type="PANTHER" id="PTHR35861">
    <property type="match status" value="1"/>
</dbReference>
<name>A0ABU3K8Y5_9BACT</name>
<comment type="caution">
    <text evidence="3">The sequence shown here is derived from an EMBL/GenBank/DDBJ whole genome shotgun (WGS) entry which is preliminary data.</text>
</comment>
<dbReference type="Proteomes" id="UP001250932">
    <property type="component" value="Unassembled WGS sequence"/>
</dbReference>
<feature type="domain" description="Tail sheath protein C-terminal" evidence="2">
    <location>
        <begin position="271"/>
        <end position="376"/>
    </location>
</feature>
<gene>
    <name evidence="3" type="ORF">PPG34_10870</name>
</gene>